<reference evidence="4" key="1">
    <citation type="journal article" date="2019" name="Int. J. Syst. Evol. Microbiol.">
        <title>The Global Catalogue of Microorganisms (GCM) 10K type strain sequencing project: providing services to taxonomists for standard genome sequencing and annotation.</title>
        <authorList>
            <consortium name="The Broad Institute Genomics Platform"/>
            <consortium name="The Broad Institute Genome Sequencing Center for Infectious Disease"/>
            <person name="Wu L."/>
            <person name="Ma J."/>
        </authorList>
    </citation>
    <scope>NUCLEOTIDE SEQUENCE [LARGE SCALE GENOMIC DNA]</scope>
    <source>
        <strain evidence="4">SHR3</strain>
    </source>
</reference>
<dbReference type="PROSITE" id="PS51736">
    <property type="entry name" value="RECOMBINASES_3"/>
    <property type="match status" value="1"/>
</dbReference>
<dbReference type="PANTHER" id="PTHR30461">
    <property type="entry name" value="DNA-INVERTASE FROM LAMBDOID PROPHAGE"/>
    <property type="match status" value="1"/>
</dbReference>
<feature type="domain" description="Recombinase" evidence="2">
    <location>
        <begin position="198"/>
        <end position="322"/>
    </location>
</feature>
<feature type="domain" description="Resolvase/invertase-type recombinase catalytic" evidence="1">
    <location>
        <begin position="18"/>
        <end position="168"/>
    </location>
</feature>
<evidence type="ECO:0000313" key="4">
    <source>
        <dbReference type="Proteomes" id="UP001595974"/>
    </source>
</evidence>
<dbReference type="EMBL" id="JBHSOG010000032">
    <property type="protein sequence ID" value="MFC5769734.1"/>
    <property type="molecule type" value="Genomic_DNA"/>
</dbReference>
<comment type="caution">
    <text evidence="3">The sequence shown here is derived from an EMBL/GenBank/DDBJ whole genome shotgun (WGS) entry which is preliminary data.</text>
</comment>
<accession>A0ABW1ARE6</accession>
<dbReference type="Gene3D" id="3.90.1750.20">
    <property type="entry name" value="Putative Large Serine Recombinase, Chain B, Domain 2"/>
    <property type="match status" value="1"/>
</dbReference>
<dbReference type="SUPFAM" id="SSF53041">
    <property type="entry name" value="Resolvase-like"/>
    <property type="match status" value="1"/>
</dbReference>
<evidence type="ECO:0000259" key="2">
    <source>
        <dbReference type="PROSITE" id="PS51737"/>
    </source>
</evidence>
<dbReference type="InterPro" id="IPR006119">
    <property type="entry name" value="Resolv_N"/>
</dbReference>
<proteinExistence type="predicted"/>
<sequence length="532" mass="60738">MQSNESPPSPTGSGPVSRAAQYVRMSTEHQQYSMENQGDKIREYAARRNLEIVRTYADEGKSGLRIDGRQALQQLIADVQSGKADFQIILVYDVSRWGRFQDADESAYYEYICRRAGIQVAYCAEQFENDGSPMSTIVKGVKRAMAGEYSRELSAKVFAGQCRLIELGFRQGGPAGYGLRRVLIDQSGSVKGQLSRGEHKSLQTDRVILQPGPGEEVAIVNQIYRWFVEDGLFESEIADRLNAKDIQTDLGRDWTRATVREVLSNEKYIGNNVYNRRSFKLKKVRIVNRPEMWIKKEGAFEGIVPPDLFYTAQGILRERAHRFSNEELVEKLRRLFQQHGYLSGLIIDEAEGMPSAAAYAHRFGSLIRAYQTVGFTPDRDYQYLEVNRFLRRLHPEIVGQAERMIAEVGGAVVRDPATDLLTVNREFTVSLVLSRCQLLDNDRRRWKVRFDTSLTPDITIAVRLDETNQSPLDYYLLPRLDFGQSGIHLADHNGLEFESYRFDSLNYLYGMAERSRIRRAAWPSHTTPPTCK</sequence>
<dbReference type="Pfam" id="PF00239">
    <property type="entry name" value="Resolvase"/>
    <property type="match status" value="1"/>
</dbReference>
<dbReference type="PROSITE" id="PS51737">
    <property type="entry name" value="RECOMBINASE_DNA_BIND"/>
    <property type="match status" value="1"/>
</dbReference>
<evidence type="ECO:0000313" key="3">
    <source>
        <dbReference type="EMBL" id="MFC5769734.1"/>
    </source>
</evidence>
<dbReference type="InterPro" id="IPR011109">
    <property type="entry name" value="DNA_bind_recombinase_dom"/>
</dbReference>
<dbReference type="InterPro" id="IPR038109">
    <property type="entry name" value="DNA_bind_recomb_sf"/>
</dbReference>
<dbReference type="PANTHER" id="PTHR30461:SF23">
    <property type="entry name" value="DNA RECOMBINASE-RELATED"/>
    <property type="match status" value="1"/>
</dbReference>
<dbReference type="InterPro" id="IPR050639">
    <property type="entry name" value="SSR_resolvase"/>
</dbReference>
<dbReference type="Gene3D" id="3.40.50.1390">
    <property type="entry name" value="Resolvase, N-terminal catalytic domain"/>
    <property type="match status" value="1"/>
</dbReference>
<dbReference type="SMART" id="SM00857">
    <property type="entry name" value="Resolvase"/>
    <property type="match status" value="1"/>
</dbReference>
<dbReference type="Pfam" id="PF07508">
    <property type="entry name" value="Recombinase"/>
    <property type="match status" value="1"/>
</dbReference>
<dbReference type="Proteomes" id="UP001595974">
    <property type="component" value="Unassembled WGS sequence"/>
</dbReference>
<dbReference type="CDD" id="cd00338">
    <property type="entry name" value="Ser_Recombinase"/>
    <property type="match status" value="1"/>
</dbReference>
<protein>
    <submittedName>
        <fullName evidence="3">Recombinase family protein</fullName>
    </submittedName>
</protein>
<dbReference type="InterPro" id="IPR036162">
    <property type="entry name" value="Resolvase-like_N_sf"/>
</dbReference>
<gene>
    <name evidence="3" type="ORF">ACFPTN_10155</name>
</gene>
<name>A0ABW1ARE6_9RHOO</name>
<evidence type="ECO:0000259" key="1">
    <source>
        <dbReference type="PROSITE" id="PS51736"/>
    </source>
</evidence>
<organism evidence="3 4">
    <name type="scientific">Thauera sinica</name>
    <dbReference type="NCBI Taxonomy" id="2665146"/>
    <lineage>
        <taxon>Bacteria</taxon>
        <taxon>Pseudomonadati</taxon>
        <taxon>Pseudomonadota</taxon>
        <taxon>Betaproteobacteria</taxon>
        <taxon>Rhodocyclales</taxon>
        <taxon>Zoogloeaceae</taxon>
        <taxon>Thauera</taxon>
    </lineage>
</organism>
<dbReference type="RefSeq" id="WP_385961128.1">
    <property type="nucleotide sequence ID" value="NZ_JBHSOG010000032.1"/>
</dbReference>
<keyword evidence="4" id="KW-1185">Reference proteome</keyword>